<dbReference type="RefSeq" id="WP_277538402.1">
    <property type="nucleotide sequence ID" value="NZ_JAPDIA010000009.1"/>
</dbReference>
<evidence type="ECO:0000313" key="2">
    <source>
        <dbReference type="Proteomes" id="UP001153404"/>
    </source>
</evidence>
<evidence type="ECO:0000313" key="1">
    <source>
        <dbReference type="EMBL" id="MDG0813918.1"/>
    </source>
</evidence>
<sequence length="43" mass="5334">METVHTYKREEAAAKRLSRRHPIYKDRHLYLMLLPGLLFFYRI</sequence>
<comment type="caution">
    <text evidence="1">The sequence shown here is derived from an EMBL/GenBank/DDBJ whole genome shotgun (WGS) entry which is preliminary data.</text>
</comment>
<reference evidence="1" key="1">
    <citation type="submission" date="2022-10" db="EMBL/GenBank/DDBJ databases">
        <title>Comparative genomic analysis of Cohnella hashimotonis sp. nov., isolated from the International Space Station.</title>
        <authorList>
            <person name="Simpson A."/>
            <person name="Venkateswaran K."/>
        </authorList>
    </citation>
    <scope>NUCLEOTIDE SEQUENCE</scope>
    <source>
        <strain evidence="1">DSM 28161</strain>
    </source>
</reference>
<name>A0A9X4KZV9_9BACL</name>
<accession>A0A9X4KZV9</accession>
<gene>
    <name evidence="1" type="ORF">OMP40_35015</name>
</gene>
<protein>
    <submittedName>
        <fullName evidence="1">Uncharacterized protein</fullName>
    </submittedName>
</protein>
<dbReference type="AlphaFoldDB" id="A0A9X4KZV9"/>
<keyword evidence="2" id="KW-1185">Reference proteome</keyword>
<proteinExistence type="predicted"/>
<organism evidence="1 2">
    <name type="scientific">Cohnella rhizosphaerae</name>
    <dbReference type="NCBI Taxonomy" id="1457232"/>
    <lineage>
        <taxon>Bacteria</taxon>
        <taxon>Bacillati</taxon>
        <taxon>Bacillota</taxon>
        <taxon>Bacilli</taxon>
        <taxon>Bacillales</taxon>
        <taxon>Paenibacillaceae</taxon>
        <taxon>Cohnella</taxon>
    </lineage>
</organism>
<dbReference type="Proteomes" id="UP001153404">
    <property type="component" value="Unassembled WGS sequence"/>
</dbReference>
<dbReference type="EMBL" id="JAPDIA010000009">
    <property type="protein sequence ID" value="MDG0813918.1"/>
    <property type="molecule type" value="Genomic_DNA"/>
</dbReference>